<evidence type="ECO:0000256" key="9">
    <source>
        <dbReference type="ARBA" id="ARBA00047944"/>
    </source>
</evidence>
<evidence type="ECO:0000313" key="13">
    <source>
        <dbReference type="Proteomes" id="UP000192418"/>
    </source>
</evidence>
<evidence type="ECO:0000259" key="11">
    <source>
        <dbReference type="Pfam" id="PF04452"/>
    </source>
</evidence>
<evidence type="ECO:0000313" key="12">
    <source>
        <dbReference type="EMBL" id="SMC41683.1"/>
    </source>
</evidence>
<dbReference type="AlphaFoldDB" id="A0A1W1YZY1"/>
<comment type="subcellular location">
    <subcellularLocation>
        <location evidence="1 10">Cytoplasm</location>
    </subcellularLocation>
</comment>
<comment type="similarity">
    <text evidence="2 10">Belongs to the RNA methyltransferase RsmE family.</text>
</comment>
<feature type="domain" description="Ribosomal RNA small subunit methyltransferase E methyltransferase" evidence="11">
    <location>
        <begin position="72"/>
        <end position="234"/>
    </location>
</feature>
<evidence type="ECO:0000256" key="3">
    <source>
        <dbReference type="ARBA" id="ARBA00022490"/>
    </source>
</evidence>
<dbReference type="Proteomes" id="UP000192418">
    <property type="component" value="Unassembled WGS sequence"/>
</dbReference>
<dbReference type="Gene3D" id="3.40.1280.10">
    <property type="match status" value="1"/>
</dbReference>
<reference evidence="12 13" key="1">
    <citation type="submission" date="2017-04" db="EMBL/GenBank/DDBJ databases">
        <authorList>
            <person name="Afonso C.L."/>
            <person name="Miller P.J."/>
            <person name="Scott M.A."/>
            <person name="Spackman E."/>
            <person name="Goraichik I."/>
            <person name="Dimitrov K.M."/>
            <person name="Suarez D.L."/>
            <person name="Swayne D.E."/>
        </authorList>
    </citation>
    <scope>NUCLEOTIDE SEQUENCE [LARGE SCALE GENOMIC DNA]</scope>
    <source>
        <strain evidence="12 13">DSM 3385</strain>
    </source>
</reference>
<dbReference type="STRING" id="1121400.SAMN02746065_10222"/>
<dbReference type="OrthoDB" id="9815641at2"/>
<accession>A0A1W1YZY1</accession>
<dbReference type="InterPro" id="IPR046886">
    <property type="entry name" value="RsmE_MTase_dom"/>
</dbReference>
<evidence type="ECO:0000256" key="5">
    <source>
        <dbReference type="ARBA" id="ARBA00022603"/>
    </source>
</evidence>
<dbReference type="GO" id="GO:0005737">
    <property type="term" value="C:cytoplasm"/>
    <property type="evidence" value="ECO:0007669"/>
    <property type="project" value="UniProtKB-SubCell"/>
</dbReference>
<keyword evidence="3 10" id="KW-0963">Cytoplasm</keyword>
<name>A0A1W1YZY1_9BACT</name>
<evidence type="ECO:0000256" key="4">
    <source>
        <dbReference type="ARBA" id="ARBA00022552"/>
    </source>
</evidence>
<dbReference type="NCBIfam" id="TIGR00046">
    <property type="entry name" value="RsmE family RNA methyltransferase"/>
    <property type="match status" value="1"/>
</dbReference>
<evidence type="ECO:0000256" key="1">
    <source>
        <dbReference type="ARBA" id="ARBA00004496"/>
    </source>
</evidence>
<gene>
    <name evidence="12" type="ORF">SAMN02746065_10222</name>
</gene>
<dbReference type="EMBL" id="FWXY01000002">
    <property type="protein sequence ID" value="SMC41683.1"/>
    <property type="molecule type" value="Genomic_DNA"/>
</dbReference>
<evidence type="ECO:0000256" key="10">
    <source>
        <dbReference type="PIRNR" id="PIRNR015601"/>
    </source>
</evidence>
<dbReference type="InterPro" id="IPR029028">
    <property type="entry name" value="Alpha/beta_knot_MTases"/>
</dbReference>
<keyword evidence="6 10" id="KW-0808">Transferase</keyword>
<dbReference type="PANTHER" id="PTHR30027">
    <property type="entry name" value="RIBOSOMAL RNA SMALL SUBUNIT METHYLTRANSFERASE E"/>
    <property type="match status" value="1"/>
</dbReference>
<sequence>MNLILLFKEDYIEPGVVRLGGRRMTHIKKVHRAGVGDMLTVGMINGDMGSARVLETAPGYVDMAVILDTPSPAPLPLTLVLALPRPKMLRRILQTVASLGVKEIYLINTWRVEKSFWSSALLEPDRLENELVLGLEQSRDTVMPKVHLRRLFKPFVTRELPEIIQGKMAFTAHPGPWDVCPRSVSKPCVLAMGPEGGFIEREVATFLDIGFKTVSLGERILRLETAVPYIISRLY</sequence>
<dbReference type="CDD" id="cd18084">
    <property type="entry name" value="RsmE-like"/>
    <property type="match status" value="1"/>
</dbReference>
<dbReference type="GO" id="GO:0070042">
    <property type="term" value="F:rRNA (uridine-N3-)-methyltransferase activity"/>
    <property type="evidence" value="ECO:0007669"/>
    <property type="project" value="TreeGrafter"/>
</dbReference>
<organism evidence="12 13">
    <name type="scientific">Desulfocicer vacuolatum DSM 3385</name>
    <dbReference type="NCBI Taxonomy" id="1121400"/>
    <lineage>
        <taxon>Bacteria</taxon>
        <taxon>Pseudomonadati</taxon>
        <taxon>Thermodesulfobacteriota</taxon>
        <taxon>Desulfobacteria</taxon>
        <taxon>Desulfobacterales</taxon>
        <taxon>Desulfobacteraceae</taxon>
        <taxon>Desulfocicer</taxon>
    </lineage>
</organism>
<protein>
    <recommendedName>
        <fullName evidence="10">Ribosomal RNA small subunit methyltransferase E</fullName>
        <ecNumber evidence="10">2.1.1.193</ecNumber>
    </recommendedName>
</protein>
<keyword evidence="5 10" id="KW-0489">Methyltransferase</keyword>
<dbReference type="NCBIfam" id="NF008700">
    <property type="entry name" value="PRK11713.5-4"/>
    <property type="match status" value="1"/>
</dbReference>
<keyword evidence="13" id="KW-1185">Reference proteome</keyword>
<evidence type="ECO:0000256" key="6">
    <source>
        <dbReference type="ARBA" id="ARBA00022679"/>
    </source>
</evidence>
<dbReference type="SUPFAM" id="SSF75217">
    <property type="entry name" value="alpha/beta knot"/>
    <property type="match status" value="1"/>
</dbReference>
<dbReference type="EC" id="2.1.1.193" evidence="10"/>
<dbReference type="PANTHER" id="PTHR30027:SF3">
    <property type="entry name" value="16S RRNA (URACIL(1498)-N(3))-METHYLTRANSFERASE"/>
    <property type="match status" value="1"/>
</dbReference>
<proteinExistence type="inferred from homology"/>
<keyword evidence="7 10" id="KW-0949">S-adenosyl-L-methionine</keyword>
<comment type="catalytic activity">
    <reaction evidence="9 10">
        <text>uridine(1498) in 16S rRNA + S-adenosyl-L-methionine = N(3)-methyluridine(1498) in 16S rRNA + S-adenosyl-L-homocysteine + H(+)</text>
        <dbReference type="Rhea" id="RHEA:42920"/>
        <dbReference type="Rhea" id="RHEA-COMP:10283"/>
        <dbReference type="Rhea" id="RHEA-COMP:10284"/>
        <dbReference type="ChEBI" id="CHEBI:15378"/>
        <dbReference type="ChEBI" id="CHEBI:57856"/>
        <dbReference type="ChEBI" id="CHEBI:59789"/>
        <dbReference type="ChEBI" id="CHEBI:65315"/>
        <dbReference type="ChEBI" id="CHEBI:74502"/>
        <dbReference type="EC" id="2.1.1.193"/>
    </reaction>
</comment>
<dbReference type="Pfam" id="PF04452">
    <property type="entry name" value="Methyltrans_RNA"/>
    <property type="match status" value="1"/>
</dbReference>
<dbReference type="GO" id="GO:0070475">
    <property type="term" value="P:rRNA base methylation"/>
    <property type="evidence" value="ECO:0007669"/>
    <property type="project" value="TreeGrafter"/>
</dbReference>
<dbReference type="InterPro" id="IPR006700">
    <property type="entry name" value="RsmE"/>
</dbReference>
<dbReference type="InterPro" id="IPR029026">
    <property type="entry name" value="tRNA_m1G_MTases_N"/>
</dbReference>
<evidence type="ECO:0000256" key="7">
    <source>
        <dbReference type="ARBA" id="ARBA00022691"/>
    </source>
</evidence>
<dbReference type="PIRSF" id="PIRSF015601">
    <property type="entry name" value="MTase_slr0722"/>
    <property type="match status" value="1"/>
</dbReference>
<evidence type="ECO:0000256" key="2">
    <source>
        <dbReference type="ARBA" id="ARBA00005528"/>
    </source>
</evidence>
<evidence type="ECO:0000256" key="8">
    <source>
        <dbReference type="ARBA" id="ARBA00025699"/>
    </source>
</evidence>
<keyword evidence="4 10" id="KW-0698">rRNA processing</keyword>
<comment type="function">
    <text evidence="8 10">Specifically methylates the N3 position of the uracil ring of uridine 1498 (m3U1498) in 16S rRNA. Acts on the fully assembled 30S ribosomal subunit.</text>
</comment>
<dbReference type="RefSeq" id="WP_084066715.1">
    <property type="nucleotide sequence ID" value="NZ_FWXY01000002.1"/>
</dbReference>